<organism evidence="3">
    <name type="scientific">Rodentolepis nana</name>
    <name type="common">Dwarf tapeworm</name>
    <name type="synonym">Hymenolepis nana</name>
    <dbReference type="NCBI Taxonomy" id="102285"/>
    <lineage>
        <taxon>Eukaryota</taxon>
        <taxon>Metazoa</taxon>
        <taxon>Spiralia</taxon>
        <taxon>Lophotrochozoa</taxon>
        <taxon>Platyhelminthes</taxon>
        <taxon>Cestoda</taxon>
        <taxon>Eucestoda</taxon>
        <taxon>Cyclophyllidea</taxon>
        <taxon>Hymenolepididae</taxon>
        <taxon>Rodentolepis</taxon>
    </lineage>
</organism>
<proteinExistence type="predicted"/>
<keyword evidence="2" id="KW-1185">Reference proteome</keyword>
<gene>
    <name evidence="1" type="ORF">HNAJ_LOCUS2431</name>
</gene>
<accession>A0A0R3T5U4</accession>
<dbReference type="WBParaSite" id="HNAJ_0000243201-mRNA-1">
    <property type="protein sequence ID" value="HNAJ_0000243201-mRNA-1"/>
    <property type="gene ID" value="HNAJ_0000243201"/>
</dbReference>
<evidence type="ECO:0000313" key="3">
    <source>
        <dbReference type="WBParaSite" id="HNAJ_0000243201-mRNA-1"/>
    </source>
</evidence>
<reference evidence="3" key="1">
    <citation type="submission" date="2017-02" db="UniProtKB">
        <authorList>
            <consortium name="WormBaseParasite"/>
        </authorList>
    </citation>
    <scope>IDENTIFICATION</scope>
</reference>
<dbReference type="STRING" id="102285.A0A0R3T5U4"/>
<sequence>MAIEGKANIDTLLIAAEVIERDHVKSVHFQTKDPLFQRDSLIQTPKRRFSTAYATPITPNLDFHSASVSPSASLTSSRRNWLTTDLINSTTAASQLPQPSQAGNFPNVSGLVTLADLKNVLSAAAAAATTPISNTSRLTLDGNSEGNNSNTNTGSSKHSLSLPFFALFQLCVAVPRSVFFMCIPDF</sequence>
<dbReference type="AlphaFoldDB" id="A0A0R3T5U4"/>
<dbReference type="EMBL" id="UZAE01001182">
    <property type="protein sequence ID" value="VDN98290.1"/>
    <property type="molecule type" value="Genomic_DNA"/>
</dbReference>
<dbReference type="Proteomes" id="UP000278807">
    <property type="component" value="Unassembled WGS sequence"/>
</dbReference>
<protein>
    <submittedName>
        <fullName evidence="1 3">Uncharacterized protein</fullName>
    </submittedName>
</protein>
<reference evidence="1 2" key="2">
    <citation type="submission" date="2018-11" db="EMBL/GenBank/DDBJ databases">
        <authorList>
            <consortium name="Pathogen Informatics"/>
        </authorList>
    </citation>
    <scope>NUCLEOTIDE SEQUENCE [LARGE SCALE GENOMIC DNA]</scope>
</reference>
<name>A0A0R3T5U4_RODNA</name>
<evidence type="ECO:0000313" key="2">
    <source>
        <dbReference type="Proteomes" id="UP000278807"/>
    </source>
</evidence>
<evidence type="ECO:0000313" key="1">
    <source>
        <dbReference type="EMBL" id="VDN98290.1"/>
    </source>
</evidence>
<dbReference type="OrthoDB" id="10453813at2759"/>